<dbReference type="InterPro" id="IPR001926">
    <property type="entry name" value="TrpB-like_PALP"/>
</dbReference>
<comment type="similarity">
    <text evidence="4">Belongs to the serine/threonine dehydratase family.</text>
</comment>
<evidence type="ECO:0000256" key="11">
    <source>
        <dbReference type="SAM" id="MobiDB-lite"/>
    </source>
</evidence>
<dbReference type="STRING" id="576137.A0A1L7WYW0"/>
<dbReference type="Proteomes" id="UP000184330">
    <property type="component" value="Unassembled WGS sequence"/>
</dbReference>
<comment type="cofactor">
    <cofactor evidence="1">
        <name>pyridoxal 5'-phosphate</name>
        <dbReference type="ChEBI" id="CHEBI:597326"/>
    </cofactor>
</comment>
<evidence type="ECO:0000256" key="3">
    <source>
        <dbReference type="ARBA" id="ARBA00004742"/>
    </source>
</evidence>
<dbReference type="PROSITE" id="PS00165">
    <property type="entry name" value="DEHYDRATASE_SER_THR"/>
    <property type="match status" value="1"/>
</dbReference>
<dbReference type="OrthoDB" id="7773036at2759"/>
<evidence type="ECO:0000256" key="4">
    <source>
        <dbReference type="ARBA" id="ARBA00010869"/>
    </source>
</evidence>
<evidence type="ECO:0000256" key="6">
    <source>
        <dbReference type="ARBA" id="ARBA00022432"/>
    </source>
</evidence>
<protein>
    <recommendedName>
        <fullName evidence="5">L-serine ammonia-lyase</fullName>
        <ecNumber evidence="5">4.3.1.17</ecNumber>
    </recommendedName>
</protein>
<proteinExistence type="inferred from homology"/>
<evidence type="ECO:0000313" key="13">
    <source>
        <dbReference type="EMBL" id="CZR57955.1"/>
    </source>
</evidence>
<dbReference type="PANTHER" id="PTHR48078:SF2">
    <property type="entry name" value="CATABOLIC L-SERINE_THREONINE DEHYDRATASE"/>
    <property type="match status" value="1"/>
</dbReference>
<dbReference type="GO" id="GO:0009097">
    <property type="term" value="P:isoleucine biosynthetic process"/>
    <property type="evidence" value="ECO:0007669"/>
    <property type="project" value="TreeGrafter"/>
</dbReference>
<dbReference type="EC" id="4.3.1.17" evidence="5"/>
<dbReference type="AlphaFoldDB" id="A0A1L7WYW0"/>
<dbReference type="GO" id="GO:0004794">
    <property type="term" value="F:threonine deaminase activity"/>
    <property type="evidence" value="ECO:0007669"/>
    <property type="project" value="TreeGrafter"/>
</dbReference>
<evidence type="ECO:0000313" key="14">
    <source>
        <dbReference type="Proteomes" id="UP000184330"/>
    </source>
</evidence>
<accession>A0A1L7WYW0</accession>
<feature type="compositionally biased region" description="Basic and acidic residues" evidence="11">
    <location>
        <begin position="325"/>
        <end position="342"/>
    </location>
</feature>
<dbReference type="InterPro" id="IPR050147">
    <property type="entry name" value="Ser/Thr_Dehydratase"/>
</dbReference>
<name>A0A1L7WYW0_9HELO</name>
<evidence type="ECO:0000256" key="7">
    <source>
        <dbReference type="ARBA" id="ARBA00022490"/>
    </source>
</evidence>
<dbReference type="GO" id="GO:0006565">
    <property type="term" value="P:L-serine catabolic process"/>
    <property type="evidence" value="ECO:0007669"/>
    <property type="project" value="TreeGrafter"/>
</dbReference>
<organism evidence="13 14">
    <name type="scientific">Phialocephala subalpina</name>
    <dbReference type="NCBI Taxonomy" id="576137"/>
    <lineage>
        <taxon>Eukaryota</taxon>
        <taxon>Fungi</taxon>
        <taxon>Dikarya</taxon>
        <taxon>Ascomycota</taxon>
        <taxon>Pezizomycotina</taxon>
        <taxon>Leotiomycetes</taxon>
        <taxon>Helotiales</taxon>
        <taxon>Mollisiaceae</taxon>
        <taxon>Phialocephala</taxon>
        <taxon>Phialocephala fortinii species complex</taxon>
    </lineage>
</organism>
<dbReference type="EMBL" id="FJOG01000011">
    <property type="protein sequence ID" value="CZR57955.1"/>
    <property type="molecule type" value="Genomic_DNA"/>
</dbReference>
<dbReference type="InterPro" id="IPR036052">
    <property type="entry name" value="TrpB-like_PALP_sf"/>
</dbReference>
<dbReference type="GO" id="GO:0030170">
    <property type="term" value="F:pyridoxal phosphate binding"/>
    <property type="evidence" value="ECO:0007669"/>
    <property type="project" value="InterPro"/>
</dbReference>
<feature type="region of interest" description="Disordered" evidence="11">
    <location>
        <begin position="325"/>
        <end position="383"/>
    </location>
</feature>
<keyword evidence="7" id="KW-0963">Cytoplasm</keyword>
<dbReference type="GO" id="GO:0006094">
    <property type="term" value="P:gluconeogenesis"/>
    <property type="evidence" value="ECO:0007669"/>
    <property type="project" value="UniProtKB-KW"/>
</dbReference>
<feature type="domain" description="Tryptophan synthase beta chain-like PALP" evidence="12">
    <location>
        <begin position="14"/>
        <end position="292"/>
    </location>
</feature>
<evidence type="ECO:0000259" key="12">
    <source>
        <dbReference type="Pfam" id="PF00291"/>
    </source>
</evidence>
<keyword evidence="9" id="KW-0456">Lyase</keyword>
<dbReference type="PANTHER" id="PTHR48078">
    <property type="entry name" value="THREONINE DEHYDRATASE, MITOCHONDRIAL-RELATED"/>
    <property type="match status" value="1"/>
</dbReference>
<sequence>MGSNTSPPPKTWVETPCIRSAALSRAAGCNIYLKLETLQPSSSFKSRGIGNMMSTALLYHGLSKPIHFYCSSGGNAGLACVTAANTLQRPATIVVPLLTSELMVEKLKLLGADVVQIGQHWLEADTYLREELLAKDEDGVYVPPFDHEDVWEGNASMIGEIEVQMREEGGYEAVVCSVGGGGMFCGIMQGLERNGRLESTEKVKVLAMETIGADSLNTSIRNGELTRIPAITSIATSLGATQVAQRAWEWSQREEVTSYTLTDAEAAMACVHFADDERIIVESACGASIATAYNGTLHSVLFPHLSDDEFARKNVVIIERLPRGRERGQEVPPEKCEGADSKVDEEEGAQKAPFIMHNETKHKHQEKPECDDDTAVPPKPMIGTMHEGEVERQLGEFGKVVQI</sequence>
<dbReference type="FunFam" id="3.40.50.1100:FF:000040">
    <property type="entry name" value="L-serine dehydratase, putative"/>
    <property type="match status" value="1"/>
</dbReference>
<keyword evidence="6" id="KW-0312">Gluconeogenesis</keyword>
<evidence type="ECO:0000256" key="8">
    <source>
        <dbReference type="ARBA" id="ARBA00022898"/>
    </source>
</evidence>
<evidence type="ECO:0000256" key="2">
    <source>
        <dbReference type="ARBA" id="ARBA00004496"/>
    </source>
</evidence>
<evidence type="ECO:0000256" key="10">
    <source>
        <dbReference type="ARBA" id="ARBA00049406"/>
    </source>
</evidence>
<evidence type="ECO:0000256" key="5">
    <source>
        <dbReference type="ARBA" id="ARBA00012093"/>
    </source>
</evidence>
<comment type="catalytic activity">
    <reaction evidence="10">
        <text>L-serine = pyruvate + NH4(+)</text>
        <dbReference type="Rhea" id="RHEA:19169"/>
        <dbReference type="ChEBI" id="CHEBI:15361"/>
        <dbReference type="ChEBI" id="CHEBI:28938"/>
        <dbReference type="ChEBI" id="CHEBI:33384"/>
        <dbReference type="EC" id="4.3.1.17"/>
    </reaction>
</comment>
<dbReference type="Gene3D" id="3.40.50.1100">
    <property type="match status" value="2"/>
</dbReference>
<dbReference type="InterPro" id="IPR000634">
    <property type="entry name" value="Ser/Thr_deHydtase_PyrdxlP-BS"/>
</dbReference>
<evidence type="ECO:0000256" key="1">
    <source>
        <dbReference type="ARBA" id="ARBA00001933"/>
    </source>
</evidence>
<dbReference type="GO" id="GO:0006567">
    <property type="term" value="P:L-threonine catabolic process"/>
    <property type="evidence" value="ECO:0007669"/>
    <property type="project" value="TreeGrafter"/>
</dbReference>
<dbReference type="Pfam" id="PF00291">
    <property type="entry name" value="PALP"/>
    <property type="match status" value="1"/>
</dbReference>
<comment type="subcellular location">
    <subcellularLocation>
        <location evidence="2">Cytoplasm</location>
    </subcellularLocation>
</comment>
<dbReference type="GO" id="GO:0003941">
    <property type="term" value="F:L-serine ammonia-lyase activity"/>
    <property type="evidence" value="ECO:0007669"/>
    <property type="project" value="UniProtKB-EC"/>
</dbReference>
<comment type="pathway">
    <text evidence="3">Carbohydrate biosynthesis; gluconeogenesis.</text>
</comment>
<gene>
    <name evidence="13" type="ORF">PAC_07845</name>
</gene>
<keyword evidence="14" id="KW-1185">Reference proteome</keyword>
<keyword evidence="8" id="KW-0663">Pyridoxal phosphate</keyword>
<dbReference type="GO" id="GO:0005737">
    <property type="term" value="C:cytoplasm"/>
    <property type="evidence" value="ECO:0007669"/>
    <property type="project" value="UniProtKB-SubCell"/>
</dbReference>
<reference evidence="13 14" key="1">
    <citation type="submission" date="2016-03" db="EMBL/GenBank/DDBJ databases">
        <authorList>
            <person name="Ploux O."/>
        </authorList>
    </citation>
    <scope>NUCLEOTIDE SEQUENCE [LARGE SCALE GENOMIC DNA]</scope>
    <source>
        <strain evidence="13 14">UAMH 11012</strain>
    </source>
</reference>
<evidence type="ECO:0000256" key="9">
    <source>
        <dbReference type="ARBA" id="ARBA00023239"/>
    </source>
</evidence>
<dbReference type="SUPFAM" id="SSF53686">
    <property type="entry name" value="Tryptophan synthase beta subunit-like PLP-dependent enzymes"/>
    <property type="match status" value="1"/>
</dbReference>